<sequence>MNTINFTEKRIKVTPRVTSAFAVRWEGTAESFVNCLEFVGHNVVANEKTMPNLLARMDYARLHGFCIDSRESEVRAAVGQYIVLANNEFSVMTPEQFRAAYIEVECFDFNGALPI</sequence>
<dbReference type="GeneID" id="9926479"/>
<dbReference type="Proteomes" id="UP000008731">
    <property type="component" value="Segment"/>
</dbReference>
<keyword evidence="2" id="KW-1185">Reference proteome</keyword>
<gene>
    <name evidence="1" type="ORF">Acj9p045</name>
</gene>
<evidence type="ECO:0000313" key="2">
    <source>
        <dbReference type="Proteomes" id="UP000008731"/>
    </source>
</evidence>
<evidence type="ECO:0000313" key="1">
    <source>
        <dbReference type="EMBL" id="ADG59945.1"/>
    </source>
</evidence>
<dbReference type="RefSeq" id="YP_004010182.1">
    <property type="nucleotide sequence ID" value="NC_014663.1"/>
</dbReference>
<accession>E5EPH9</accession>
<name>E5EPH9_9CAUD</name>
<dbReference type="KEGG" id="vg:9926479"/>
<organism evidence="1 2">
    <name type="scientific">Acinetobacter phage Acj9</name>
    <dbReference type="NCBI Taxonomy" id="760939"/>
    <lineage>
        <taxon>Viruses</taxon>
        <taxon>Duplodnaviria</taxon>
        <taxon>Heunggongvirae</taxon>
        <taxon>Uroviricota</taxon>
        <taxon>Caudoviricetes</taxon>
        <taxon>Pantevenvirales</taxon>
        <taxon>Straboviridae</taxon>
        <taxon>Twarogvirinae</taxon>
        <taxon>Acajnonavirus</taxon>
        <taxon>Acajnonavirus acj9</taxon>
    </lineage>
</organism>
<reference evidence="1 2" key="1">
    <citation type="journal article" date="2010" name="Virol. J.">
        <title>Genomes of the T4-related bacteriophages as windows on microbial genome evolution.</title>
        <authorList>
            <person name="Petrov V.M."/>
            <person name="Ratnayaka S."/>
            <person name="Nolan J.M."/>
            <person name="Miller E.S."/>
            <person name="Karam J.D."/>
        </authorList>
    </citation>
    <scope>NUCLEOTIDE SEQUENCE [LARGE SCALE GENOMIC DNA]</scope>
</reference>
<dbReference type="EMBL" id="HM004124">
    <property type="protein sequence ID" value="ADG59945.1"/>
    <property type="molecule type" value="Genomic_DNA"/>
</dbReference>
<proteinExistence type="predicted"/>
<protein>
    <submittedName>
        <fullName evidence="1">Uncharacterized protein</fullName>
    </submittedName>
</protein>